<dbReference type="SUPFAM" id="SSF53474">
    <property type="entry name" value="alpha/beta-Hydrolases"/>
    <property type="match status" value="1"/>
</dbReference>
<dbReference type="GO" id="GO:0004806">
    <property type="term" value="F:triacylglycerol lipase activity"/>
    <property type="evidence" value="ECO:0007669"/>
    <property type="project" value="UniProtKB-EC"/>
</dbReference>
<gene>
    <name evidence="3" type="primary">lip1</name>
    <name evidence="3" type="ORF">BG845_02384</name>
</gene>
<proteinExistence type="predicted"/>
<feature type="region of interest" description="Disordered" evidence="1">
    <location>
        <begin position="1"/>
        <end position="24"/>
    </location>
</feature>
<dbReference type="Gene3D" id="3.40.50.1820">
    <property type="entry name" value="alpha/beta hydrolase"/>
    <property type="match status" value="1"/>
</dbReference>
<evidence type="ECO:0000256" key="1">
    <source>
        <dbReference type="SAM" id="MobiDB-lite"/>
    </source>
</evidence>
<feature type="region of interest" description="Disordered" evidence="1">
    <location>
        <begin position="276"/>
        <end position="301"/>
    </location>
</feature>
<dbReference type="Proteomes" id="UP000194360">
    <property type="component" value="Unassembled WGS sequence"/>
</dbReference>
<dbReference type="EC" id="3.1.1.3" evidence="3"/>
<dbReference type="STRING" id="2074.BG845_02384"/>
<dbReference type="Pfam" id="PF12740">
    <property type="entry name" value="PETase"/>
    <property type="match status" value="1"/>
</dbReference>
<sequence>MTCTGTVPSVARTSMTRPPSMKGAKDALGVLSRPGPNPVRFGDLGLIGLPGIVYTPAEGYQLPAVVLGHAWMQPVRRYHELLRHLATWGFVAAAPNTQRGPIPSVSRFSADLNTVLDVCVGVRLGDGHISVDARRTALIGHGIGGGAAILAAAGRERLGALVTLAPAETAPSAIEAASRVTAPALHLAAAIDSLAPSAGHAEPIGRAAGGEVTVRSIEKAGHLGFCEGRHWSSLLLQNRPQHRTRKITRALVTAFLMQELIGEKRVSALTSGDVPGAPLVDLTPPEDEQQESSGGLLGIGR</sequence>
<dbReference type="PANTHER" id="PTHR33428:SF14">
    <property type="entry name" value="CARBOXYLESTERASE TYPE B DOMAIN-CONTAINING PROTEIN"/>
    <property type="match status" value="1"/>
</dbReference>
<comment type="caution">
    <text evidence="3">The sequence shown here is derived from an EMBL/GenBank/DDBJ whole genome shotgun (WGS) entry which is preliminary data.</text>
</comment>
<dbReference type="OrthoDB" id="4772420at2"/>
<dbReference type="EMBL" id="MIGB01000010">
    <property type="protein sequence ID" value="OSY41042.1"/>
    <property type="molecule type" value="Genomic_DNA"/>
</dbReference>
<protein>
    <submittedName>
        <fullName evidence="3">Lipase 1</fullName>
        <ecNumber evidence="3">3.1.1.3</ecNumber>
    </submittedName>
</protein>
<keyword evidence="3" id="KW-0378">Hydrolase</keyword>
<feature type="compositionally biased region" description="Polar residues" evidence="1">
    <location>
        <begin position="1"/>
        <end position="17"/>
    </location>
</feature>
<dbReference type="PANTHER" id="PTHR33428">
    <property type="entry name" value="CHLOROPHYLLASE-2, CHLOROPLASTIC"/>
    <property type="match status" value="1"/>
</dbReference>
<evidence type="ECO:0000259" key="2">
    <source>
        <dbReference type="Pfam" id="PF12740"/>
    </source>
</evidence>
<accession>A0A1Y2N0X0</accession>
<evidence type="ECO:0000313" key="4">
    <source>
        <dbReference type="Proteomes" id="UP000194360"/>
    </source>
</evidence>
<dbReference type="AlphaFoldDB" id="A0A1Y2N0X0"/>
<dbReference type="InterPro" id="IPR029058">
    <property type="entry name" value="AB_hydrolase_fold"/>
</dbReference>
<organism evidence="3 4">
    <name type="scientific">Pseudonocardia autotrophica</name>
    <name type="common">Amycolata autotrophica</name>
    <name type="synonym">Nocardia autotrophica</name>
    <dbReference type="NCBI Taxonomy" id="2074"/>
    <lineage>
        <taxon>Bacteria</taxon>
        <taxon>Bacillati</taxon>
        <taxon>Actinomycetota</taxon>
        <taxon>Actinomycetes</taxon>
        <taxon>Pseudonocardiales</taxon>
        <taxon>Pseudonocardiaceae</taxon>
        <taxon>Pseudonocardia</taxon>
    </lineage>
</organism>
<feature type="domain" description="PET hydrolase/cutinase-like" evidence="2">
    <location>
        <begin position="60"/>
        <end position="204"/>
    </location>
</feature>
<dbReference type="InterPro" id="IPR041127">
    <property type="entry name" value="PET_hydrolase/cutinase-like"/>
</dbReference>
<name>A0A1Y2N0X0_PSEAH</name>
<evidence type="ECO:0000313" key="3">
    <source>
        <dbReference type="EMBL" id="OSY41042.1"/>
    </source>
</evidence>
<reference evidence="3 4" key="1">
    <citation type="submission" date="2016-09" db="EMBL/GenBank/DDBJ databases">
        <title>Pseudonocardia autotrophica DSM535, a candidate organism with high potential of specific P450 cytochromes.</title>
        <authorList>
            <person name="Grumaz C."/>
            <person name="Vainshtein Y."/>
            <person name="Kirstahler P."/>
            <person name="Sohn K."/>
        </authorList>
    </citation>
    <scope>NUCLEOTIDE SEQUENCE [LARGE SCALE GENOMIC DNA]</scope>
    <source>
        <strain evidence="3 4">DSM 535</strain>
    </source>
</reference>
<keyword evidence="4" id="KW-1185">Reference proteome</keyword>